<keyword evidence="1" id="KW-0812">Transmembrane</keyword>
<reference evidence="3 4" key="1">
    <citation type="journal article" date="2019" name="Int. J. Syst. Evol. Microbiol.">
        <title>Anaerobacillus alkaliphilus sp. nov., a novel alkaliphilic and moderately halophilic bacterium.</title>
        <authorList>
            <person name="Borsodi A.K."/>
            <person name="Aszalos J.M."/>
            <person name="Bihari P."/>
            <person name="Nagy I."/>
            <person name="Schumann P."/>
            <person name="Sproer C."/>
            <person name="Kovacs A.L."/>
            <person name="Boka K."/>
            <person name="Dobosy P."/>
            <person name="Ovari M."/>
            <person name="Szili-Kovacs T."/>
            <person name="Toth E."/>
        </authorList>
    </citation>
    <scope>NUCLEOTIDE SEQUENCE [LARGE SCALE GENOMIC DNA]</scope>
    <source>
        <strain evidence="3 4">B16-10</strain>
    </source>
</reference>
<feature type="transmembrane region" description="Helical" evidence="1">
    <location>
        <begin position="12"/>
        <end position="32"/>
    </location>
</feature>
<keyword evidence="1" id="KW-1133">Transmembrane helix</keyword>
<dbReference type="PANTHER" id="PTHR43155:SF2">
    <property type="entry name" value="CYCLIC DI-GMP PHOSPHODIESTERASE PA4108"/>
    <property type="match status" value="1"/>
</dbReference>
<dbReference type="Pfam" id="PF13487">
    <property type="entry name" value="HD_5"/>
    <property type="match status" value="1"/>
</dbReference>
<feature type="transmembrane region" description="Helical" evidence="1">
    <location>
        <begin position="38"/>
        <end position="61"/>
    </location>
</feature>
<dbReference type="AlphaFoldDB" id="A0A4Q0VVX1"/>
<dbReference type="CDD" id="cd00077">
    <property type="entry name" value="HDc"/>
    <property type="match status" value="1"/>
</dbReference>
<feature type="domain" description="HD-GYP" evidence="2">
    <location>
        <begin position="177"/>
        <end position="374"/>
    </location>
</feature>
<comment type="caution">
    <text evidence="3">The sequence shown here is derived from an EMBL/GenBank/DDBJ whole genome shotgun (WGS) entry which is preliminary data.</text>
</comment>
<dbReference type="Gene3D" id="1.10.3210.10">
    <property type="entry name" value="Hypothetical protein af1432"/>
    <property type="match status" value="1"/>
</dbReference>
<feature type="transmembrane region" description="Helical" evidence="1">
    <location>
        <begin position="94"/>
        <end position="111"/>
    </location>
</feature>
<dbReference type="PROSITE" id="PS51832">
    <property type="entry name" value="HD_GYP"/>
    <property type="match status" value="1"/>
</dbReference>
<feature type="transmembrane region" description="Helical" evidence="1">
    <location>
        <begin position="141"/>
        <end position="162"/>
    </location>
</feature>
<protein>
    <recommendedName>
        <fullName evidence="2">HD-GYP domain-containing protein</fullName>
    </recommendedName>
</protein>
<feature type="transmembrane region" description="Helical" evidence="1">
    <location>
        <begin position="116"/>
        <end position="135"/>
    </location>
</feature>
<dbReference type="PANTHER" id="PTHR43155">
    <property type="entry name" value="CYCLIC DI-GMP PHOSPHODIESTERASE PA4108-RELATED"/>
    <property type="match status" value="1"/>
</dbReference>
<dbReference type="InterPro" id="IPR037522">
    <property type="entry name" value="HD_GYP_dom"/>
</dbReference>
<feature type="transmembrane region" description="Helical" evidence="1">
    <location>
        <begin position="73"/>
        <end position="88"/>
    </location>
</feature>
<evidence type="ECO:0000313" key="4">
    <source>
        <dbReference type="Proteomes" id="UP000290649"/>
    </source>
</evidence>
<proteinExistence type="predicted"/>
<evidence type="ECO:0000259" key="2">
    <source>
        <dbReference type="PROSITE" id="PS51832"/>
    </source>
</evidence>
<dbReference type="SUPFAM" id="SSF109604">
    <property type="entry name" value="HD-domain/PDEase-like"/>
    <property type="match status" value="1"/>
</dbReference>
<dbReference type="Proteomes" id="UP000290649">
    <property type="component" value="Unassembled WGS sequence"/>
</dbReference>
<sequence>MVDIQMKNHIGTLSIVIVGVLVSLEFILGLLNSFIIDISLLSIVIGFLISLMVIVTCYLLLKVVISKKGNLDIAALLCLLLLFYFALYDPFHNSSLGFGFLFYPIIISLFGNRTLFFRWSTIYLVSTVILVFYLYSLSTDLVSVASVLLYGLGSILLGSLMFESNKIYNESRKNLDKKKNQHHVLNLLHSFVPVIERKTQINRNEIVIMSNLIKRVMDNFPNERVDEAEAYLISLLHFVSRIKCPDYIFDKDGRLTTYEFNLVQEHCMFGKDILGDIEEFEKVKIAFLHHHEKINGKGYPHRLREGDIPIFSQVLGIVEAYLAMTNPRAYREDALTPALAISEILKEKIYDSCVVEALTLVLRLNETEKQISISSDRNANSA</sequence>
<accession>A0A4Q0VVX1</accession>
<gene>
    <name evidence="3" type="ORF">DS745_05590</name>
</gene>
<evidence type="ECO:0000256" key="1">
    <source>
        <dbReference type="SAM" id="Phobius"/>
    </source>
</evidence>
<organism evidence="3 4">
    <name type="scientific">Anaerobacillus alkaliphilus</name>
    <dbReference type="NCBI Taxonomy" id="1548597"/>
    <lineage>
        <taxon>Bacteria</taxon>
        <taxon>Bacillati</taxon>
        <taxon>Bacillota</taxon>
        <taxon>Bacilli</taxon>
        <taxon>Bacillales</taxon>
        <taxon>Bacillaceae</taxon>
        <taxon>Anaerobacillus</taxon>
    </lineage>
</organism>
<evidence type="ECO:0000313" key="3">
    <source>
        <dbReference type="EMBL" id="RXJ02782.1"/>
    </source>
</evidence>
<dbReference type="InterPro" id="IPR003607">
    <property type="entry name" value="HD/PDEase_dom"/>
</dbReference>
<dbReference type="EMBL" id="QOUX01000021">
    <property type="protein sequence ID" value="RXJ02782.1"/>
    <property type="molecule type" value="Genomic_DNA"/>
</dbReference>
<keyword evidence="1" id="KW-0472">Membrane</keyword>
<keyword evidence="4" id="KW-1185">Reference proteome</keyword>
<name>A0A4Q0VVX1_9BACI</name>